<organism evidence="1">
    <name type="scientific">marine metagenome</name>
    <dbReference type="NCBI Taxonomy" id="408172"/>
    <lineage>
        <taxon>unclassified sequences</taxon>
        <taxon>metagenomes</taxon>
        <taxon>ecological metagenomes</taxon>
    </lineage>
</organism>
<protein>
    <recommendedName>
        <fullName evidence="2">Nitroreductase domain-containing protein</fullName>
    </recommendedName>
</protein>
<dbReference type="AlphaFoldDB" id="A0A382UD25"/>
<dbReference type="InterPro" id="IPR000415">
    <property type="entry name" value="Nitroreductase-like"/>
</dbReference>
<dbReference type="SUPFAM" id="SSF55469">
    <property type="entry name" value="FMN-dependent nitroreductase-like"/>
    <property type="match status" value="1"/>
</dbReference>
<feature type="non-terminal residue" evidence="1">
    <location>
        <position position="209"/>
    </location>
</feature>
<dbReference type="EMBL" id="UINC01143058">
    <property type="protein sequence ID" value="SVD31765.1"/>
    <property type="molecule type" value="Genomic_DNA"/>
</dbReference>
<name>A0A382UD25_9ZZZZ</name>
<gene>
    <name evidence="1" type="ORF">METZ01_LOCUS384619</name>
</gene>
<reference evidence="1" key="1">
    <citation type="submission" date="2018-05" db="EMBL/GenBank/DDBJ databases">
        <authorList>
            <person name="Lanie J.A."/>
            <person name="Ng W.-L."/>
            <person name="Kazmierczak K.M."/>
            <person name="Andrzejewski T.M."/>
            <person name="Davidsen T.M."/>
            <person name="Wayne K.J."/>
            <person name="Tettelin H."/>
            <person name="Glass J.I."/>
            <person name="Rusch D."/>
            <person name="Podicherti R."/>
            <person name="Tsui H.-C.T."/>
            <person name="Winkler M.E."/>
        </authorList>
    </citation>
    <scope>NUCLEOTIDE SEQUENCE</scope>
</reference>
<sequence>MLKKAWELTPSKQQYMPYTVNVIGPGDQDEKERIWKQAIKNHHRVEDEAMADGYLKHSKHTINRNYQHIITAPYVFIFTSRVCESNAFNKLAIEEDSHMPEQEFEEKLEMINTLISMEVGMFCATLTGLLCEAGLDMSFCSCFPKQITQWKHIPYVDQEPHVIMTTGVGKYFRWQFMERTKQTHLDPKPDFDKVVNWVVTNEDNDPEPE</sequence>
<dbReference type="Gene3D" id="3.40.109.10">
    <property type="entry name" value="NADH Oxidase"/>
    <property type="match status" value="1"/>
</dbReference>
<accession>A0A382UD25</accession>
<dbReference type="GO" id="GO:0016491">
    <property type="term" value="F:oxidoreductase activity"/>
    <property type="evidence" value="ECO:0007669"/>
    <property type="project" value="InterPro"/>
</dbReference>
<evidence type="ECO:0008006" key="2">
    <source>
        <dbReference type="Google" id="ProtNLM"/>
    </source>
</evidence>
<proteinExistence type="predicted"/>
<evidence type="ECO:0000313" key="1">
    <source>
        <dbReference type="EMBL" id="SVD31765.1"/>
    </source>
</evidence>